<protein>
    <submittedName>
        <fullName evidence="1">Uncharacterized protein</fullName>
    </submittedName>
</protein>
<name>A0A833VFX9_9POAL</name>
<dbReference type="AlphaFoldDB" id="A0A833VFX9"/>
<evidence type="ECO:0000313" key="2">
    <source>
        <dbReference type="Proteomes" id="UP000623129"/>
    </source>
</evidence>
<evidence type="ECO:0000313" key="1">
    <source>
        <dbReference type="EMBL" id="KAF3338292.1"/>
    </source>
</evidence>
<gene>
    <name evidence="1" type="ORF">FCM35_KLT17129</name>
</gene>
<dbReference type="PANTHER" id="PTHR36342:SF1">
    <property type="entry name" value="PTB DOMAIN ENGULFMENT ADAPTER"/>
    <property type="match status" value="1"/>
</dbReference>
<organism evidence="1 2">
    <name type="scientific">Carex littledalei</name>
    <dbReference type="NCBI Taxonomy" id="544730"/>
    <lineage>
        <taxon>Eukaryota</taxon>
        <taxon>Viridiplantae</taxon>
        <taxon>Streptophyta</taxon>
        <taxon>Embryophyta</taxon>
        <taxon>Tracheophyta</taxon>
        <taxon>Spermatophyta</taxon>
        <taxon>Magnoliopsida</taxon>
        <taxon>Liliopsida</taxon>
        <taxon>Poales</taxon>
        <taxon>Cyperaceae</taxon>
        <taxon>Cyperoideae</taxon>
        <taxon>Cariceae</taxon>
        <taxon>Carex</taxon>
        <taxon>Carex subgen. Euthyceras</taxon>
    </lineage>
</organism>
<sequence length="163" mass="18348">MPISSLSLLYSSFSFSKYAPTFISPTKDTVYVAAVPLRAAPGPAQMMLSTAYNFDFGHHHLRLYVVLLFDFQPKDPENIFAALAVISQKKLPGVILKREITRIPRTRCWFVGFSKGNTLEIANRFNQNWSTDLVVGTNDCRHYTNGLVECLTGEENVLESLKN</sequence>
<proteinExistence type="predicted"/>
<reference evidence="1" key="1">
    <citation type="submission" date="2020-01" db="EMBL/GenBank/DDBJ databases">
        <title>Genome sequence of Kobresia littledalei, the first chromosome-level genome in the family Cyperaceae.</title>
        <authorList>
            <person name="Qu G."/>
        </authorList>
    </citation>
    <scope>NUCLEOTIDE SEQUENCE</scope>
    <source>
        <strain evidence="1">C.B.Clarke</strain>
        <tissue evidence="1">Leaf</tissue>
    </source>
</reference>
<dbReference type="Proteomes" id="UP000623129">
    <property type="component" value="Unassembled WGS sequence"/>
</dbReference>
<dbReference type="OrthoDB" id="1920822at2759"/>
<dbReference type="EMBL" id="SWLB01000005">
    <property type="protein sequence ID" value="KAF3338292.1"/>
    <property type="molecule type" value="Genomic_DNA"/>
</dbReference>
<comment type="caution">
    <text evidence="1">The sequence shown here is derived from an EMBL/GenBank/DDBJ whole genome shotgun (WGS) entry which is preliminary data.</text>
</comment>
<dbReference type="PANTHER" id="PTHR36342">
    <property type="entry name" value="PTB DOMAIN ENGULFMENT ADAPTER"/>
    <property type="match status" value="1"/>
</dbReference>
<keyword evidence="2" id="KW-1185">Reference proteome</keyword>
<accession>A0A833VFX9</accession>